<protein>
    <submittedName>
        <fullName evidence="3">PH domain-containing protein</fullName>
    </submittedName>
</protein>
<keyword evidence="1" id="KW-1133">Transmembrane helix</keyword>
<evidence type="ECO:0000313" key="3">
    <source>
        <dbReference type="EMBL" id="RFS46152.1"/>
    </source>
</evidence>
<feature type="domain" description="Low molecular weight protein antigen 6 PH" evidence="2">
    <location>
        <begin position="64"/>
        <end position="141"/>
    </location>
</feature>
<gene>
    <name evidence="3" type="ORF">D0Q02_13485</name>
</gene>
<reference evidence="3 4" key="1">
    <citation type="submission" date="2018-08" db="EMBL/GenBank/DDBJ databases">
        <title>Verrucosispora craniellae sp. nov., isolated from a marine sponge in the South China Sea.</title>
        <authorList>
            <person name="Li L."/>
            <person name="Lin H.W."/>
        </authorList>
    </citation>
    <scope>NUCLEOTIDE SEQUENCE [LARGE SCALE GENOMIC DNA]</scope>
    <source>
        <strain evidence="3 4">LHW63014</strain>
    </source>
</reference>
<accession>A0A372FZF4</accession>
<sequence length="144" mass="15281">MTFETVAREWRVRPALPILKLVGAVGLFALGLLLADGDLLRPALGVLTGAALAAWGVRDLVAPVHLAVDADGVTVPTGWWTGRRHLPWSTIETIEVDRRAGRGVGGPVLEIDTGESLHLFTRHDLAADPDEVADALRAARPATG</sequence>
<organism evidence="3 4">
    <name type="scientific">Micromonospora craniellae</name>
    <dbReference type="NCBI Taxonomy" id="2294034"/>
    <lineage>
        <taxon>Bacteria</taxon>
        <taxon>Bacillati</taxon>
        <taxon>Actinomycetota</taxon>
        <taxon>Actinomycetes</taxon>
        <taxon>Micromonosporales</taxon>
        <taxon>Micromonosporaceae</taxon>
        <taxon>Micromonospora</taxon>
    </lineage>
</organism>
<keyword evidence="1" id="KW-0472">Membrane</keyword>
<dbReference type="RefSeq" id="WP_117228312.1">
    <property type="nucleotide sequence ID" value="NZ_CP061725.1"/>
</dbReference>
<dbReference type="EMBL" id="QVFU01000011">
    <property type="protein sequence ID" value="RFS46152.1"/>
    <property type="molecule type" value="Genomic_DNA"/>
</dbReference>
<comment type="caution">
    <text evidence="3">The sequence shown here is derived from an EMBL/GenBank/DDBJ whole genome shotgun (WGS) entry which is preliminary data.</text>
</comment>
<dbReference type="Proteomes" id="UP000262621">
    <property type="component" value="Unassembled WGS sequence"/>
</dbReference>
<dbReference type="Pfam" id="PF10756">
    <property type="entry name" value="bPH_6"/>
    <property type="match status" value="1"/>
</dbReference>
<dbReference type="AlphaFoldDB" id="A0A372FZF4"/>
<proteinExistence type="predicted"/>
<evidence type="ECO:0000256" key="1">
    <source>
        <dbReference type="SAM" id="Phobius"/>
    </source>
</evidence>
<name>A0A372FZF4_9ACTN</name>
<keyword evidence="4" id="KW-1185">Reference proteome</keyword>
<evidence type="ECO:0000259" key="2">
    <source>
        <dbReference type="Pfam" id="PF10756"/>
    </source>
</evidence>
<feature type="transmembrane region" description="Helical" evidence="1">
    <location>
        <begin position="15"/>
        <end position="35"/>
    </location>
</feature>
<evidence type="ECO:0000313" key="4">
    <source>
        <dbReference type="Proteomes" id="UP000262621"/>
    </source>
</evidence>
<dbReference type="InterPro" id="IPR019692">
    <property type="entry name" value="CFP-6_PH"/>
</dbReference>
<dbReference type="OrthoDB" id="3213712at2"/>
<keyword evidence="1" id="KW-0812">Transmembrane</keyword>